<evidence type="ECO:0000313" key="4">
    <source>
        <dbReference type="EMBL" id="EED90533.1"/>
    </source>
</evidence>
<dbReference type="Pfam" id="PF13812">
    <property type="entry name" value="PPR_3"/>
    <property type="match status" value="1"/>
</dbReference>
<dbReference type="PANTHER" id="PTHR47933">
    <property type="entry name" value="PENTATRICOPEPTIDE REPEAT-CONTAINING PROTEIN 1, MITOCHONDRIAL"/>
    <property type="match status" value="1"/>
</dbReference>
<dbReference type="Gene3D" id="1.25.40.10">
    <property type="entry name" value="Tetratricopeptide repeat domain"/>
    <property type="match status" value="2"/>
</dbReference>
<evidence type="ECO:0000256" key="1">
    <source>
        <dbReference type="ARBA" id="ARBA00022737"/>
    </source>
</evidence>
<feature type="domain" description="Smr" evidence="3">
    <location>
        <begin position="1327"/>
        <end position="1419"/>
    </location>
</feature>
<dbReference type="Pfam" id="PF01535">
    <property type="entry name" value="PPR"/>
    <property type="match status" value="1"/>
</dbReference>
<name>B8C6A4_THAPS</name>
<reference evidence="4 5" key="1">
    <citation type="journal article" date="2004" name="Science">
        <title>The genome of the diatom Thalassiosira pseudonana: ecology, evolution, and metabolism.</title>
        <authorList>
            <person name="Armbrust E.V."/>
            <person name="Berges J.A."/>
            <person name="Bowler C."/>
            <person name="Green B.R."/>
            <person name="Martinez D."/>
            <person name="Putnam N.H."/>
            <person name="Zhou S."/>
            <person name="Allen A.E."/>
            <person name="Apt K.E."/>
            <person name="Bechner M."/>
            <person name="Brzezinski M.A."/>
            <person name="Chaal B.K."/>
            <person name="Chiovitti A."/>
            <person name="Davis A.K."/>
            <person name="Demarest M.S."/>
            <person name="Detter J.C."/>
            <person name="Glavina T."/>
            <person name="Goodstein D."/>
            <person name="Hadi M.Z."/>
            <person name="Hellsten U."/>
            <person name="Hildebrand M."/>
            <person name="Jenkins B.D."/>
            <person name="Jurka J."/>
            <person name="Kapitonov V.V."/>
            <person name="Kroger N."/>
            <person name="Lau W.W."/>
            <person name="Lane T.W."/>
            <person name="Larimer F.W."/>
            <person name="Lippmeier J.C."/>
            <person name="Lucas S."/>
            <person name="Medina M."/>
            <person name="Montsant A."/>
            <person name="Obornik M."/>
            <person name="Parker M.S."/>
            <person name="Palenik B."/>
            <person name="Pazour G.J."/>
            <person name="Richardson P.M."/>
            <person name="Rynearson T.A."/>
            <person name="Saito M.A."/>
            <person name="Schwartz D.C."/>
            <person name="Thamatrakoln K."/>
            <person name="Valentin K."/>
            <person name="Vardi A."/>
            <person name="Wilkerson F.P."/>
            <person name="Rokhsar D.S."/>
        </authorList>
    </citation>
    <scope>NUCLEOTIDE SEQUENCE [LARGE SCALE GENOMIC DNA]</scope>
    <source>
        <strain evidence="4 5">CCMP1335</strain>
    </source>
</reference>
<dbReference type="RefSeq" id="XP_002291682.1">
    <property type="nucleotide sequence ID" value="XM_002291646.1"/>
</dbReference>
<dbReference type="PaxDb" id="35128-Thaps23650"/>
<dbReference type="GO" id="GO:0003729">
    <property type="term" value="F:mRNA binding"/>
    <property type="evidence" value="ECO:0000318"/>
    <property type="project" value="GO_Central"/>
</dbReference>
<dbReference type="InterPro" id="IPR011990">
    <property type="entry name" value="TPR-like_helical_dom_sf"/>
</dbReference>
<keyword evidence="1" id="KW-0677">Repeat</keyword>
<dbReference type="Gene3D" id="3.30.1370.110">
    <property type="match status" value="1"/>
</dbReference>
<dbReference type="InterPro" id="IPR051240">
    <property type="entry name" value="Mito_RNA-Proc/Resp"/>
</dbReference>
<organism evidence="4 5">
    <name type="scientific">Thalassiosira pseudonana</name>
    <name type="common">Marine diatom</name>
    <name type="synonym">Cyclotella nana</name>
    <dbReference type="NCBI Taxonomy" id="35128"/>
    <lineage>
        <taxon>Eukaryota</taxon>
        <taxon>Sar</taxon>
        <taxon>Stramenopiles</taxon>
        <taxon>Ochrophyta</taxon>
        <taxon>Bacillariophyta</taxon>
        <taxon>Coscinodiscophyceae</taxon>
        <taxon>Thalassiosirophycidae</taxon>
        <taxon>Thalassiosirales</taxon>
        <taxon>Thalassiosiraceae</taxon>
        <taxon>Thalassiosira</taxon>
    </lineage>
</organism>
<keyword evidence="5" id="KW-1185">Reference proteome</keyword>
<dbReference type="HOGENOM" id="CLU_249477_0_0_1"/>
<dbReference type="InterPro" id="IPR002885">
    <property type="entry name" value="PPR_rpt"/>
</dbReference>
<evidence type="ECO:0000256" key="2">
    <source>
        <dbReference type="SAM" id="MobiDB-lite"/>
    </source>
</evidence>
<dbReference type="Proteomes" id="UP000001449">
    <property type="component" value="Chromosome 8"/>
</dbReference>
<dbReference type="EMBL" id="CM000644">
    <property type="protein sequence ID" value="EED90533.1"/>
    <property type="molecule type" value="Genomic_DNA"/>
</dbReference>
<dbReference type="STRING" id="35128.B8C6A4"/>
<feature type="region of interest" description="Disordered" evidence="2">
    <location>
        <begin position="139"/>
        <end position="161"/>
    </location>
</feature>
<dbReference type="InterPro" id="IPR036063">
    <property type="entry name" value="Smr_dom_sf"/>
</dbReference>
<dbReference type="SUPFAM" id="SSF160443">
    <property type="entry name" value="SMR domain-like"/>
    <property type="match status" value="1"/>
</dbReference>
<dbReference type="eggNOG" id="ENOG502S7SI">
    <property type="taxonomic scope" value="Eukaryota"/>
</dbReference>
<sequence length="1485" mass="163071">MSSLFPAISGRLALGGDLTQAKKERKRANDTQQVRPECLSYAQDEQHPSSSSPMMNHSRHHRRSFFTVLLLTISWSNTAQCFLLPSHYFTIQQQLLPQHHGIITTSSSPNNVRTNASPTITTPLLISLQNCPPSLLPTMSKSSSRKHFSENDDIHNKNDGDALPLTIQSGGELFRSKMESFSSNVSRLRVKRKRHMLNRSGNNIDRGGKGEESIASIDNALIGACNSLVYFLRDEATTILINDETTNSLRELLEMVLIQTIRASSEVGNFVLLNKIVVAAVEYAHAFVVYVSSGVGGSSSEDGETPTSATALLQPRIFGEAIASISKTKASVSKVKSLWNYFVHGVARLDIQKLCPPKEELESSSSKPSNTSYPSSTTILASPPTAYELNAVLSALADRGKVRAAIKLYRQFAVDTSLIEGDAYTASILFGMLSDSISSSGSKVGDGNYKENKAAASDVEEGAAGDLDATTSPCWQWNEAIELLSSFSPHQMNNVAYATLLKVNEKATEEYRKGASRHNGVKSALLVLERMKRDKISPDVVTCSALLTIFDKGRHWKAAISLLNAMQTSSRSMSRADGIVDNERWTLPAPNTFTYALAISACARCNKREVVLSLFDQMSDAASSQTVAAATEAEPNTWVYNTAIASCAENTLPGRSMVKSGVHLTTAFDILERLERNESIASPNTESYSIILSVLDNQSFAATKKSQVDGTMQEGTGRLHKHNQIEDVVVDILESMEARGIDRDVSTYSNAIIACSSNPREAIAIFRKSLSDCTLPPDASAGIIEIANAALSVAATSGDMFAVSDVLSLLSESNKKINIESIKHIIQALGQFGDCQAILALLICLRGQSFANDILKERYDFDLLASIPEQTIPVIDGKVYSVAITSCLRHDELGAADQILLSMKKNGLTLNQKSLKEILSEYCRMAMASSKEEYKAARVAKRQGLDESKFGILEPVYITSLARSKAALSILKAVDKPSPMLLSTVAKACCAAGLWQESRSILRRMHRAAIRELRQDSMSVSSNTVNGKFFGELPRLHRYLLKFCAKGGHITPALNFADDIQFLASRVRQHRKPRRGVISIDELEPELMSLSSHLLMDTPTPANIVEAGYNNVDSDAFSKVLGRPIGLTGQDWKLILIAAWRGGHWKVCVGTLPFIGPYVKETHPKYALESSSEATRSSSPYPRPSLEKLNRKYEQMANALTAAMLCFESRSQYAWAIRAMDDWIEWSGRRPRKQAVTAACRVLAKRYRGQEVLNLVAKVLSIPAIGVEEASLSTDYTYEKAIYTESINALHQSGLYDEADQLYAEGAANGHLPWAVLVSKNTEQLKLDLHGMSSAVAHSAVRVSLQQEIMRVQPFAPSSGVYSWEKDVIIITGRGRRSGERFRPVIRPEVQRMLTEEFFPPLGTSSIPGNMGALLVPSEDISAWLNNQRQKKGERLLFVADVLRDISSGNRLERALLSSGNRLEQALRKKLENDESQSNDESNEK</sequence>
<protein>
    <recommendedName>
        <fullName evidence="3">Smr domain-containing protein</fullName>
    </recommendedName>
</protein>
<evidence type="ECO:0000313" key="5">
    <source>
        <dbReference type="Proteomes" id="UP000001449"/>
    </source>
</evidence>
<dbReference type="PANTHER" id="PTHR47933:SF11">
    <property type="entry name" value="PENTATRICOPEPTIDE REPEAT-CONTAINING PROTEIN 2"/>
    <property type="match status" value="1"/>
</dbReference>
<dbReference type="GeneID" id="7443426"/>
<gene>
    <name evidence="4" type="ORF">THAPSDRAFT_23650</name>
</gene>
<feature type="compositionally biased region" description="Basic and acidic residues" evidence="2">
    <location>
        <begin position="147"/>
        <end position="160"/>
    </location>
</feature>
<evidence type="ECO:0000259" key="3">
    <source>
        <dbReference type="PROSITE" id="PS50828"/>
    </source>
</evidence>
<proteinExistence type="predicted"/>
<dbReference type="KEGG" id="tps:THAPSDRAFT_23650"/>
<accession>B8C6A4</accession>
<reference evidence="4 5" key="2">
    <citation type="journal article" date="2008" name="Nature">
        <title>The Phaeodactylum genome reveals the evolutionary history of diatom genomes.</title>
        <authorList>
            <person name="Bowler C."/>
            <person name="Allen A.E."/>
            <person name="Badger J.H."/>
            <person name="Grimwood J."/>
            <person name="Jabbari K."/>
            <person name="Kuo A."/>
            <person name="Maheswari U."/>
            <person name="Martens C."/>
            <person name="Maumus F."/>
            <person name="Otillar R.P."/>
            <person name="Rayko E."/>
            <person name="Salamov A."/>
            <person name="Vandepoele K."/>
            <person name="Beszteri B."/>
            <person name="Gruber A."/>
            <person name="Heijde M."/>
            <person name="Katinka M."/>
            <person name="Mock T."/>
            <person name="Valentin K."/>
            <person name="Verret F."/>
            <person name="Berges J.A."/>
            <person name="Brownlee C."/>
            <person name="Cadoret J.P."/>
            <person name="Chiovitti A."/>
            <person name="Choi C.J."/>
            <person name="Coesel S."/>
            <person name="De Martino A."/>
            <person name="Detter J.C."/>
            <person name="Durkin C."/>
            <person name="Falciatore A."/>
            <person name="Fournet J."/>
            <person name="Haruta M."/>
            <person name="Huysman M.J."/>
            <person name="Jenkins B.D."/>
            <person name="Jiroutova K."/>
            <person name="Jorgensen R.E."/>
            <person name="Joubert Y."/>
            <person name="Kaplan A."/>
            <person name="Kroger N."/>
            <person name="Kroth P.G."/>
            <person name="La Roche J."/>
            <person name="Lindquist E."/>
            <person name="Lommer M."/>
            <person name="Martin-Jezequel V."/>
            <person name="Lopez P.J."/>
            <person name="Lucas S."/>
            <person name="Mangogna M."/>
            <person name="McGinnis K."/>
            <person name="Medlin L.K."/>
            <person name="Montsant A."/>
            <person name="Oudot-Le Secq M.P."/>
            <person name="Napoli C."/>
            <person name="Obornik M."/>
            <person name="Parker M.S."/>
            <person name="Petit J.L."/>
            <person name="Porcel B.M."/>
            <person name="Poulsen N."/>
            <person name="Robison M."/>
            <person name="Rychlewski L."/>
            <person name="Rynearson T.A."/>
            <person name="Schmutz J."/>
            <person name="Shapiro H."/>
            <person name="Siaut M."/>
            <person name="Stanley M."/>
            <person name="Sussman M.R."/>
            <person name="Taylor A.R."/>
            <person name="Vardi A."/>
            <person name="von Dassow P."/>
            <person name="Vyverman W."/>
            <person name="Willis A."/>
            <person name="Wyrwicz L.S."/>
            <person name="Rokhsar D.S."/>
            <person name="Weissenbach J."/>
            <person name="Armbrust E.V."/>
            <person name="Green B.R."/>
            <person name="Van de Peer Y."/>
            <person name="Grigoriev I.V."/>
        </authorList>
    </citation>
    <scope>NUCLEOTIDE SEQUENCE [LARGE SCALE GENOMIC DNA]</scope>
    <source>
        <strain evidence="4 5">CCMP1335</strain>
    </source>
</reference>
<dbReference type="InParanoid" id="B8C6A4"/>
<dbReference type="PROSITE" id="PS50828">
    <property type="entry name" value="SMR"/>
    <property type="match status" value="1"/>
</dbReference>
<dbReference type="InterPro" id="IPR002625">
    <property type="entry name" value="Smr_dom"/>
</dbReference>
<dbReference type="GO" id="GO:0006397">
    <property type="term" value="P:mRNA processing"/>
    <property type="evidence" value="ECO:0000318"/>
    <property type="project" value="GO_Central"/>
</dbReference>
<dbReference type="GO" id="GO:0005737">
    <property type="term" value="C:cytoplasm"/>
    <property type="evidence" value="ECO:0000318"/>
    <property type="project" value="GO_Central"/>
</dbReference>